<dbReference type="EMBL" id="DWYY01000115">
    <property type="protein sequence ID" value="HJA93555.1"/>
    <property type="molecule type" value="Genomic_DNA"/>
</dbReference>
<evidence type="ECO:0000313" key="1">
    <source>
        <dbReference type="EMBL" id="HJA93555.1"/>
    </source>
</evidence>
<accession>A0A9D2L1L9</accession>
<reference evidence="1" key="1">
    <citation type="journal article" date="2021" name="PeerJ">
        <title>Extensive microbial diversity within the chicken gut microbiome revealed by metagenomics and culture.</title>
        <authorList>
            <person name="Gilroy R."/>
            <person name="Ravi A."/>
            <person name="Getino M."/>
            <person name="Pursley I."/>
            <person name="Horton D.L."/>
            <person name="Alikhan N.F."/>
            <person name="Baker D."/>
            <person name="Gharbi K."/>
            <person name="Hall N."/>
            <person name="Watson M."/>
            <person name="Adriaenssens E.M."/>
            <person name="Foster-Nyarko E."/>
            <person name="Jarju S."/>
            <person name="Secka A."/>
            <person name="Antonio M."/>
            <person name="Oren A."/>
            <person name="Chaudhuri R.R."/>
            <person name="La Ragione R."/>
            <person name="Hildebrand F."/>
            <person name="Pallen M.J."/>
        </authorList>
    </citation>
    <scope>NUCLEOTIDE SEQUENCE</scope>
    <source>
        <strain evidence="1">CHK179-7159</strain>
    </source>
</reference>
<dbReference type="Gene3D" id="2.30.110.10">
    <property type="entry name" value="Electron Transport, Fmn-binding Protein, Chain A"/>
    <property type="match status" value="1"/>
</dbReference>
<gene>
    <name evidence="1" type="ORF">H9717_10660</name>
</gene>
<dbReference type="Proteomes" id="UP000886858">
    <property type="component" value="Unassembled WGS sequence"/>
</dbReference>
<evidence type="ECO:0000313" key="2">
    <source>
        <dbReference type="Proteomes" id="UP000886858"/>
    </source>
</evidence>
<organism evidence="1 2">
    <name type="scientific">Candidatus Eisenbergiella merdipullorum</name>
    <dbReference type="NCBI Taxonomy" id="2838553"/>
    <lineage>
        <taxon>Bacteria</taxon>
        <taxon>Bacillati</taxon>
        <taxon>Bacillota</taxon>
        <taxon>Clostridia</taxon>
        <taxon>Lachnospirales</taxon>
        <taxon>Lachnospiraceae</taxon>
        <taxon>Eisenbergiella</taxon>
    </lineage>
</organism>
<dbReference type="PANTHER" id="PTHR34071:SF2">
    <property type="entry name" value="FLAVIN-NUCLEOTIDE-BINDING PROTEIN"/>
    <property type="match status" value="1"/>
</dbReference>
<name>A0A9D2L1L9_9FIRM</name>
<dbReference type="AlphaFoldDB" id="A0A9D2L1L9"/>
<dbReference type="InterPro" id="IPR012349">
    <property type="entry name" value="Split_barrel_FMN-bd"/>
</dbReference>
<sequence>MEKDFTGENFRPMRRGKQALSAKECEAVLKRGTSGVLALLGDGGYPYAVPLSYVYDAGRIFFHCAKAGHKIDAIRNQEKASFCVIDQDRVVPEKYTTFFRSVIVFGRVRILEEEGEIHDAIEKLAVRYAPEESRESREAEIDRFRASLCMLELTVEHMTGKECIELVKEKERSVS</sequence>
<dbReference type="SUPFAM" id="SSF50475">
    <property type="entry name" value="FMN-binding split barrel"/>
    <property type="match status" value="1"/>
</dbReference>
<dbReference type="Pfam" id="PF12900">
    <property type="entry name" value="Pyridox_ox_2"/>
    <property type="match status" value="1"/>
</dbReference>
<proteinExistence type="predicted"/>
<comment type="caution">
    <text evidence="1">The sequence shown here is derived from an EMBL/GenBank/DDBJ whole genome shotgun (WGS) entry which is preliminary data.</text>
</comment>
<protein>
    <submittedName>
        <fullName evidence="1">Pyridoxamine 5'-phosphate oxidase family protein</fullName>
    </submittedName>
</protein>
<reference evidence="1" key="2">
    <citation type="submission" date="2021-04" db="EMBL/GenBank/DDBJ databases">
        <authorList>
            <person name="Gilroy R."/>
        </authorList>
    </citation>
    <scope>NUCLEOTIDE SEQUENCE</scope>
    <source>
        <strain evidence="1">CHK179-7159</strain>
    </source>
</reference>
<dbReference type="PANTHER" id="PTHR34071">
    <property type="entry name" value="5-NITROIMIDAZOLE ANTIBIOTICS RESISTANCE PROTEIN, NIMA-FAMILY-RELATED PROTEIN-RELATED"/>
    <property type="match status" value="1"/>
</dbReference>
<dbReference type="InterPro" id="IPR024747">
    <property type="entry name" value="Pyridox_Oxase-rel"/>
</dbReference>